<dbReference type="AlphaFoldDB" id="A0A7W4WEI1"/>
<feature type="transmembrane region" description="Helical" evidence="4">
    <location>
        <begin position="255"/>
        <end position="275"/>
    </location>
</feature>
<dbReference type="SMART" id="SM00387">
    <property type="entry name" value="HATPase_c"/>
    <property type="match status" value="1"/>
</dbReference>
<dbReference type="PRINTS" id="PR00344">
    <property type="entry name" value="BCTRLSENSOR"/>
</dbReference>
<feature type="transmembrane region" description="Helical" evidence="4">
    <location>
        <begin position="222"/>
        <end position="243"/>
    </location>
</feature>
<keyword evidence="7" id="KW-1185">Reference proteome</keyword>
<dbReference type="CDD" id="cd00082">
    <property type="entry name" value="HisKA"/>
    <property type="match status" value="1"/>
</dbReference>
<keyword evidence="6" id="KW-0418">Kinase</keyword>
<dbReference type="EMBL" id="JACHWZ010000020">
    <property type="protein sequence ID" value="MBB3062775.1"/>
    <property type="molecule type" value="Genomic_DNA"/>
</dbReference>
<dbReference type="Pfam" id="PF07695">
    <property type="entry name" value="7TMR-DISM_7TM"/>
    <property type="match status" value="1"/>
</dbReference>
<protein>
    <recommendedName>
        <fullName evidence="2">histidine kinase</fullName>
        <ecNumber evidence="2">2.7.13.3</ecNumber>
    </recommendedName>
</protein>
<evidence type="ECO:0000259" key="5">
    <source>
        <dbReference type="PROSITE" id="PS50109"/>
    </source>
</evidence>
<dbReference type="SUPFAM" id="SSF47384">
    <property type="entry name" value="Homodimeric domain of signal transducing histidine kinase"/>
    <property type="match status" value="1"/>
</dbReference>
<dbReference type="PROSITE" id="PS50109">
    <property type="entry name" value="HIS_KIN"/>
    <property type="match status" value="1"/>
</dbReference>
<dbReference type="InterPro" id="IPR011623">
    <property type="entry name" value="7TMR_DISM_rcpt_extracell_dom1"/>
</dbReference>
<keyword evidence="4" id="KW-0812">Transmembrane</keyword>
<name>A0A7W4WEI1_9GAMM</name>
<feature type="domain" description="Histidine kinase" evidence="5">
    <location>
        <begin position="393"/>
        <end position="607"/>
    </location>
</feature>
<organism evidence="6 7">
    <name type="scientific">Microbulbifer rhizosphaerae</name>
    <dbReference type="NCBI Taxonomy" id="1562603"/>
    <lineage>
        <taxon>Bacteria</taxon>
        <taxon>Pseudomonadati</taxon>
        <taxon>Pseudomonadota</taxon>
        <taxon>Gammaproteobacteria</taxon>
        <taxon>Cellvibrionales</taxon>
        <taxon>Microbulbiferaceae</taxon>
        <taxon>Microbulbifer</taxon>
    </lineage>
</organism>
<keyword evidence="4" id="KW-0472">Membrane</keyword>
<feature type="transmembrane region" description="Helical" evidence="4">
    <location>
        <begin position="281"/>
        <end position="302"/>
    </location>
</feature>
<dbReference type="RefSeq" id="WP_183462366.1">
    <property type="nucleotide sequence ID" value="NZ_JACHWZ010000020.1"/>
</dbReference>
<feature type="transmembrane region" description="Helical" evidence="4">
    <location>
        <begin position="346"/>
        <end position="363"/>
    </location>
</feature>
<keyword evidence="3" id="KW-0597">Phosphoprotein</keyword>
<proteinExistence type="predicted"/>
<dbReference type="InterPro" id="IPR036890">
    <property type="entry name" value="HATPase_C_sf"/>
</dbReference>
<dbReference type="InterPro" id="IPR003594">
    <property type="entry name" value="HATPase_dom"/>
</dbReference>
<dbReference type="PANTHER" id="PTHR43547">
    <property type="entry name" value="TWO-COMPONENT HISTIDINE KINASE"/>
    <property type="match status" value="1"/>
</dbReference>
<dbReference type="Gene3D" id="1.10.287.130">
    <property type="match status" value="1"/>
</dbReference>
<comment type="catalytic activity">
    <reaction evidence="1">
        <text>ATP + protein L-histidine = ADP + protein N-phospho-L-histidine.</text>
        <dbReference type="EC" id="2.7.13.3"/>
    </reaction>
</comment>
<evidence type="ECO:0000256" key="1">
    <source>
        <dbReference type="ARBA" id="ARBA00000085"/>
    </source>
</evidence>
<evidence type="ECO:0000256" key="4">
    <source>
        <dbReference type="SAM" id="Phobius"/>
    </source>
</evidence>
<dbReference type="InterPro" id="IPR003661">
    <property type="entry name" value="HisK_dim/P_dom"/>
</dbReference>
<dbReference type="CDD" id="cd00075">
    <property type="entry name" value="HATPase"/>
    <property type="match status" value="1"/>
</dbReference>
<dbReference type="InterPro" id="IPR011622">
    <property type="entry name" value="7TMR_DISM_rcpt_extracell_dom2"/>
</dbReference>
<dbReference type="SMART" id="SM00388">
    <property type="entry name" value="HisKA"/>
    <property type="match status" value="1"/>
</dbReference>
<reference evidence="6 7" key="1">
    <citation type="submission" date="2020-08" db="EMBL/GenBank/DDBJ databases">
        <title>Genomic Encyclopedia of Type Strains, Phase III (KMG-III): the genomes of soil and plant-associated and newly described type strains.</title>
        <authorList>
            <person name="Whitman W."/>
        </authorList>
    </citation>
    <scope>NUCLEOTIDE SEQUENCE [LARGE SCALE GENOMIC DNA]</scope>
    <source>
        <strain evidence="6 7">CECT 8799</strain>
    </source>
</reference>
<dbReference type="PANTHER" id="PTHR43547:SF2">
    <property type="entry name" value="HYBRID SIGNAL TRANSDUCTION HISTIDINE KINASE C"/>
    <property type="match status" value="1"/>
</dbReference>
<evidence type="ECO:0000313" key="6">
    <source>
        <dbReference type="EMBL" id="MBB3062775.1"/>
    </source>
</evidence>
<keyword evidence="6" id="KW-0808">Transferase</keyword>
<feature type="transmembrane region" description="Helical" evidence="4">
    <location>
        <begin position="159"/>
        <end position="178"/>
    </location>
</feature>
<keyword evidence="4" id="KW-1133">Transmembrane helix</keyword>
<dbReference type="InterPro" id="IPR036097">
    <property type="entry name" value="HisK_dim/P_sf"/>
</dbReference>
<dbReference type="Proteomes" id="UP000535937">
    <property type="component" value="Unassembled WGS sequence"/>
</dbReference>
<dbReference type="InterPro" id="IPR005467">
    <property type="entry name" value="His_kinase_dom"/>
</dbReference>
<dbReference type="InterPro" id="IPR004358">
    <property type="entry name" value="Sig_transdc_His_kin-like_C"/>
</dbReference>
<evidence type="ECO:0000256" key="2">
    <source>
        <dbReference type="ARBA" id="ARBA00012438"/>
    </source>
</evidence>
<dbReference type="GO" id="GO:0000155">
    <property type="term" value="F:phosphorelay sensor kinase activity"/>
    <property type="evidence" value="ECO:0007669"/>
    <property type="project" value="InterPro"/>
</dbReference>
<gene>
    <name evidence="6" type="ORF">FHS09_003624</name>
</gene>
<dbReference type="SUPFAM" id="SSF55874">
    <property type="entry name" value="ATPase domain of HSP90 chaperone/DNA topoisomerase II/histidine kinase"/>
    <property type="match status" value="1"/>
</dbReference>
<dbReference type="Pfam" id="PF00512">
    <property type="entry name" value="HisKA"/>
    <property type="match status" value="1"/>
</dbReference>
<dbReference type="Gene3D" id="3.30.565.10">
    <property type="entry name" value="Histidine kinase-like ATPase, C-terminal domain"/>
    <property type="match status" value="1"/>
</dbReference>
<dbReference type="Pfam" id="PF07696">
    <property type="entry name" value="7TMR-DISMED2"/>
    <property type="match status" value="1"/>
</dbReference>
<comment type="caution">
    <text evidence="6">The sequence shown here is derived from an EMBL/GenBank/DDBJ whole genome shotgun (WGS) entry which is preliminary data.</text>
</comment>
<evidence type="ECO:0000313" key="7">
    <source>
        <dbReference type="Proteomes" id="UP000535937"/>
    </source>
</evidence>
<dbReference type="Gene3D" id="2.60.40.2380">
    <property type="match status" value="1"/>
</dbReference>
<dbReference type="EC" id="2.7.13.3" evidence="2"/>
<accession>A0A7W4WEI1</accession>
<dbReference type="Pfam" id="PF02518">
    <property type="entry name" value="HATPase_c"/>
    <property type="match status" value="1"/>
</dbReference>
<feature type="transmembrane region" description="Helical" evidence="4">
    <location>
        <begin position="190"/>
        <end position="210"/>
    </location>
</feature>
<sequence>MQLTADTRHASLSGYIDSYVDASGKLTYAQVRQVGQVGFSKQDIHLSDGYSSDAHWFRFRLARNADAARHWILSLGEPYLNNVDVWVNDRDGSLRSYHLGDHAKYADRPLQTRLFNVPLELSDTVVTVYIRVQSTSSINFTAELLRPDAFTAQETRSNLYHGVYFGVLCITIVLYLLLGIWLRDGGMLAYASYVAILFLAFLSTNGYVAVLFPSSVPWLNDLLTGFGTMGVLVTITLLWVYLLDLKKHFPRIARVYLIAGLVGCCSLPFVATPYYRLVAPLVMQIGIFIALLNLVLLVVLWWQQRQAELLLYFFAFITSIIGSLLAIGTTMAWIPYHPLTSNAYEYATFVHVLVMSLGLALRLRQIQRGKARAEKEAFFSSQRVEEQRRFVAMLSHEFRNPLAAIDRAAQMLQFKLQNIGSDDSARLEKIRTWTGTLSGLVDNFLAAEVLDQHKALALAPVPCRLRPLLERVIHMLGETTSERVTLLVLPEDAVYTLDRDMIEMAVGNLVGNALRYTPQDSQVTVSARVDDGGLFIQVEDQGEGLSSDELKQLGVPYYRASTSLGKKGSGLGYYFTRRVAEAHGGTLQAHSVPGQGLQVAIRLPVSPVLLPAPSLVAENG</sequence>
<evidence type="ECO:0000256" key="3">
    <source>
        <dbReference type="ARBA" id="ARBA00022553"/>
    </source>
</evidence>
<feature type="transmembrane region" description="Helical" evidence="4">
    <location>
        <begin position="309"/>
        <end position="334"/>
    </location>
</feature>